<dbReference type="EMBL" id="CP000473">
    <property type="protein sequence ID" value="ABJ85386.1"/>
    <property type="molecule type" value="Genomic_DNA"/>
</dbReference>
<dbReference type="Gene3D" id="1.10.1740.10">
    <property type="match status" value="1"/>
</dbReference>
<comment type="similarity">
    <text evidence="1">Belongs to the sigma-70 factor family. ECF subfamily.</text>
</comment>
<dbReference type="InterPro" id="IPR013325">
    <property type="entry name" value="RNA_pol_sigma_r2"/>
</dbReference>
<dbReference type="InterPro" id="IPR039425">
    <property type="entry name" value="RNA_pol_sigma-70-like"/>
</dbReference>
<dbReference type="eggNOG" id="COG1595">
    <property type="taxonomic scope" value="Bacteria"/>
</dbReference>
<accession>Q01Y79</accession>
<feature type="domain" description="RNA polymerase sigma factor 70 region 4 type 2" evidence="7">
    <location>
        <begin position="141"/>
        <end position="191"/>
    </location>
</feature>
<dbReference type="Pfam" id="PF08281">
    <property type="entry name" value="Sigma70_r4_2"/>
    <property type="match status" value="1"/>
</dbReference>
<dbReference type="Pfam" id="PF04542">
    <property type="entry name" value="Sigma70_r2"/>
    <property type="match status" value="1"/>
</dbReference>
<dbReference type="InterPro" id="IPR013324">
    <property type="entry name" value="RNA_pol_sigma_r3/r4-like"/>
</dbReference>
<dbReference type="InterPro" id="IPR014284">
    <property type="entry name" value="RNA_pol_sigma-70_dom"/>
</dbReference>
<dbReference type="InterPro" id="IPR007627">
    <property type="entry name" value="RNA_pol_sigma70_r2"/>
</dbReference>
<dbReference type="Gene3D" id="1.10.10.10">
    <property type="entry name" value="Winged helix-like DNA-binding domain superfamily/Winged helix DNA-binding domain"/>
    <property type="match status" value="1"/>
</dbReference>
<evidence type="ECO:0000313" key="8">
    <source>
        <dbReference type="EMBL" id="ABJ85386.1"/>
    </source>
</evidence>
<evidence type="ECO:0000259" key="7">
    <source>
        <dbReference type="Pfam" id="PF08281"/>
    </source>
</evidence>
<dbReference type="NCBIfam" id="TIGR02937">
    <property type="entry name" value="sigma70-ECF"/>
    <property type="match status" value="1"/>
</dbReference>
<evidence type="ECO:0000256" key="5">
    <source>
        <dbReference type="ARBA" id="ARBA00023163"/>
    </source>
</evidence>
<name>Q01Y79_SOLUE</name>
<dbReference type="PANTHER" id="PTHR43133">
    <property type="entry name" value="RNA POLYMERASE ECF-TYPE SIGMA FACTO"/>
    <property type="match status" value="1"/>
</dbReference>
<evidence type="ECO:0000256" key="1">
    <source>
        <dbReference type="ARBA" id="ARBA00010641"/>
    </source>
</evidence>
<feature type="domain" description="RNA polymerase sigma-70 region 2" evidence="6">
    <location>
        <begin position="47"/>
        <end position="112"/>
    </location>
</feature>
<dbReference type="GO" id="GO:0006352">
    <property type="term" value="P:DNA-templated transcription initiation"/>
    <property type="evidence" value="ECO:0007669"/>
    <property type="project" value="InterPro"/>
</dbReference>
<dbReference type="InterPro" id="IPR013249">
    <property type="entry name" value="RNA_pol_sigma70_r4_t2"/>
</dbReference>
<dbReference type="STRING" id="234267.Acid_4425"/>
<dbReference type="InterPro" id="IPR036388">
    <property type="entry name" value="WH-like_DNA-bd_sf"/>
</dbReference>
<proteinExistence type="inferred from homology"/>
<sequence length="203" mass="22920">MRGFGRSKRFQETRDTSPIIALLRFLSAPGGNTVQRMKSLGEYTRAFDEHHLALFRFAYRLTGSAADAEDIVQECFVGLLRPGCAFDARRTPLRTYLFGAVRNQVLKRYRGREDAAADPETGPDLRSPERELLRAEMESTVARAVLGLPETQREVLVLAHYEQMPLAEIAEVLGIELGAVKSRLQRARGALREMLAEYQERLP</sequence>
<evidence type="ECO:0000256" key="3">
    <source>
        <dbReference type="ARBA" id="ARBA00023082"/>
    </source>
</evidence>
<dbReference type="SUPFAM" id="SSF88659">
    <property type="entry name" value="Sigma3 and sigma4 domains of RNA polymerase sigma factors"/>
    <property type="match status" value="1"/>
</dbReference>
<dbReference type="GO" id="GO:0003677">
    <property type="term" value="F:DNA binding"/>
    <property type="evidence" value="ECO:0007669"/>
    <property type="project" value="UniProtKB-KW"/>
</dbReference>
<protein>
    <submittedName>
        <fullName evidence="8">Transcriptional regulator, Fis family</fullName>
    </submittedName>
</protein>
<evidence type="ECO:0000256" key="2">
    <source>
        <dbReference type="ARBA" id="ARBA00023015"/>
    </source>
</evidence>
<dbReference type="AlphaFoldDB" id="Q01Y79"/>
<keyword evidence="3" id="KW-0731">Sigma factor</keyword>
<dbReference type="KEGG" id="sus:Acid_4425"/>
<organism evidence="8">
    <name type="scientific">Solibacter usitatus (strain Ellin6076)</name>
    <dbReference type="NCBI Taxonomy" id="234267"/>
    <lineage>
        <taxon>Bacteria</taxon>
        <taxon>Pseudomonadati</taxon>
        <taxon>Acidobacteriota</taxon>
        <taxon>Terriglobia</taxon>
        <taxon>Bryobacterales</taxon>
        <taxon>Solibacteraceae</taxon>
        <taxon>Candidatus Solibacter</taxon>
    </lineage>
</organism>
<dbReference type="InParanoid" id="Q01Y79"/>
<gene>
    <name evidence="8" type="ordered locus">Acid_4425</name>
</gene>
<keyword evidence="4" id="KW-0238">DNA-binding</keyword>
<reference evidence="8" key="1">
    <citation type="submission" date="2006-10" db="EMBL/GenBank/DDBJ databases">
        <title>Complete sequence of Solibacter usitatus Ellin6076.</title>
        <authorList>
            <consortium name="US DOE Joint Genome Institute"/>
            <person name="Copeland A."/>
            <person name="Lucas S."/>
            <person name="Lapidus A."/>
            <person name="Barry K."/>
            <person name="Detter J.C."/>
            <person name="Glavina del Rio T."/>
            <person name="Hammon N."/>
            <person name="Israni S."/>
            <person name="Dalin E."/>
            <person name="Tice H."/>
            <person name="Pitluck S."/>
            <person name="Thompson L.S."/>
            <person name="Brettin T."/>
            <person name="Bruce D."/>
            <person name="Han C."/>
            <person name="Tapia R."/>
            <person name="Gilna P."/>
            <person name="Schmutz J."/>
            <person name="Larimer F."/>
            <person name="Land M."/>
            <person name="Hauser L."/>
            <person name="Kyrpides N."/>
            <person name="Mikhailova N."/>
            <person name="Janssen P.H."/>
            <person name="Kuske C.R."/>
            <person name="Richardson P."/>
        </authorList>
    </citation>
    <scope>NUCLEOTIDE SEQUENCE</scope>
    <source>
        <strain evidence="8">Ellin6076</strain>
    </source>
</reference>
<evidence type="ECO:0000259" key="6">
    <source>
        <dbReference type="Pfam" id="PF04542"/>
    </source>
</evidence>
<dbReference type="SUPFAM" id="SSF88946">
    <property type="entry name" value="Sigma2 domain of RNA polymerase sigma factors"/>
    <property type="match status" value="1"/>
</dbReference>
<dbReference type="CDD" id="cd06171">
    <property type="entry name" value="Sigma70_r4"/>
    <property type="match status" value="1"/>
</dbReference>
<dbReference type="PANTHER" id="PTHR43133:SF8">
    <property type="entry name" value="RNA POLYMERASE SIGMA FACTOR HI_1459-RELATED"/>
    <property type="match status" value="1"/>
</dbReference>
<dbReference type="GO" id="GO:0016987">
    <property type="term" value="F:sigma factor activity"/>
    <property type="evidence" value="ECO:0007669"/>
    <property type="project" value="UniProtKB-KW"/>
</dbReference>
<keyword evidence="5" id="KW-0804">Transcription</keyword>
<evidence type="ECO:0000256" key="4">
    <source>
        <dbReference type="ARBA" id="ARBA00023125"/>
    </source>
</evidence>
<keyword evidence="2" id="KW-0805">Transcription regulation</keyword>
<dbReference type="HOGENOM" id="CLU_047691_9_4_0"/>